<dbReference type="PATRIC" id="fig|396014.3.peg.3377"/>
<name>Z9JP34_9MICO</name>
<dbReference type="CDD" id="cd00090">
    <property type="entry name" value="HTH_ARSR"/>
    <property type="match status" value="1"/>
</dbReference>
<dbReference type="PROSITE" id="PS50943">
    <property type="entry name" value="HTH_CROC1"/>
    <property type="match status" value="1"/>
</dbReference>
<dbReference type="PANTHER" id="PTHR18964">
    <property type="entry name" value="ROK (REPRESSOR, ORF, KINASE) FAMILY"/>
    <property type="match status" value="1"/>
</dbReference>
<dbReference type="GO" id="GO:0003700">
    <property type="term" value="F:DNA-binding transcription factor activity"/>
    <property type="evidence" value="ECO:0007669"/>
    <property type="project" value="InterPro"/>
</dbReference>
<dbReference type="InterPro" id="IPR000600">
    <property type="entry name" value="ROK"/>
</dbReference>
<reference evidence="3 4" key="1">
    <citation type="submission" date="2014-02" db="EMBL/GenBank/DDBJ databases">
        <title>Genome sequence of Brachybacterium phenoliresistens strain W13A50.</title>
        <authorList>
            <person name="Wang X."/>
        </authorList>
    </citation>
    <scope>NUCLEOTIDE SEQUENCE [LARGE SCALE GENOMIC DNA]</scope>
    <source>
        <strain evidence="3 4">W13A50</strain>
    </source>
</reference>
<dbReference type="SUPFAM" id="SSF53067">
    <property type="entry name" value="Actin-like ATPase domain"/>
    <property type="match status" value="1"/>
</dbReference>
<dbReference type="Pfam" id="PF12802">
    <property type="entry name" value="MarR_2"/>
    <property type="match status" value="1"/>
</dbReference>
<comment type="caution">
    <text evidence="3">The sequence shown here is derived from an EMBL/GenBank/DDBJ whole genome shotgun (WGS) entry which is preliminary data.</text>
</comment>
<comment type="similarity">
    <text evidence="1">Belongs to the ROK (NagC/XylR) family.</text>
</comment>
<dbReference type="InterPro" id="IPR000835">
    <property type="entry name" value="HTH_MarR-typ"/>
</dbReference>
<dbReference type="InterPro" id="IPR011991">
    <property type="entry name" value="ArsR-like_HTH"/>
</dbReference>
<organism evidence="3 4">
    <name type="scientific">Brachybacterium phenoliresistens</name>
    <dbReference type="NCBI Taxonomy" id="396014"/>
    <lineage>
        <taxon>Bacteria</taxon>
        <taxon>Bacillati</taxon>
        <taxon>Actinomycetota</taxon>
        <taxon>Actinomycetes</taxon>
        <taxon>Micrococcales</taxon>
        <taxon>Dermabacteraceae</taxon>
        <taxon>Brachybacterium</taxon>
    </lineage>
</organism>
<dbReference type="PANTHER" id="PTHR18964:SF149">
    <property type="entry name" value="BIFUNCTIONAL UDP-N-ACETYLGLUCOSAMINE 2-EPIMERASE_N-ACETYLMANNOSAMINE KINASE"/>
    <property type="match status" value="1"/>
</dbReference>
<dbReference type="Proteomes" id="UP000023067">
    <property type="component" value="Unassembled WGS sequence"/>
</dbReference>
<dbReference type="AlphaFoldDB" id="Z9JP34"/>
<dbReference type="Pfam" id="PF00480">
    <property type="entry name" value="ROK"/>
    <property type="match status" value="1"/>
</dbReference>
<protein>
    <submittedName>
        <fullName evidence="3">Transcriptional regulator</fullName>
    </submittedName>
</protein>
<dbReference type="InterPro" id="IPR001387">
    <property type="entry name" value="Cro/C1-type_HTH"/>
</dbReference>
<sequence length="405" mass="41675">MRGSTMPDLGARNEMVILQAIRLRPEGISQSEVVRRSGLSRQAVSQIVRRLIDRGLVQTHGTRVNGRGKPSTVLGIVPGSQLTAGVHLDPAQLTVVIVDLFAQVIAKRALEPPGEDPADDVVRIADALEDMLADLREAGMSAADGGDVAGALAGIGIAAPAGLDAEAGILVDPPWLPGWRHEPIVSEIETATGLPAVLDKDTNAALTAEKWAGSYPQEETVLYIYVGAGVGSAVAGDGTVHRGSTTQAGEIGHLPTGLDGPMCQCGRRACLGLYTDASGILQAAREQGVIADDPDALVADALSEVVACARAGDAAAAELVAGHGRALGEALRTLIGIHDPHRIIIGGPYWGLLEEASLPALRERALRAGGGDHGVLITSSTLGDDVGAIGAASLFLERELSPAGR</sequence>
<dbReference type="SUPFAM" id="SSF46785">
    <property type="entry name" value="Winged helix' DNA-binding domain"/>
    <property type="match status" value="1"/>
</dbReference>
<dbReference type="eggNOG" id="COG1846">
    <property type="taxonomic scope" value="Bacteria"/>
</dbReference>
<dbReference type="PROSITE" id="PS01125">
    <property type="entry name" value="ROK"/>
    <property type="match status" value="1"/>
</dbReference>
<proteinExistence type="inferred from homology"/>
<dbReference type="STRING" id="396014.BF93_09405"/>
<dbReference type="InterPro" id="IPR043129">
    <property type="entry name" value="ATPase_NBD"/>
</dbReference>
<dbReference type="RefSeq" id="WP_038374282.1">
    <property type="nucleotide sequence ID" value="NZ_BAAAOW010000005.1"/>
</dbReference>
<dbReference type="eggNOG" id="COG1940">
    <property type="taxonomic scope" value="Bacteria"/>
</dbReference>
<evidence type="ECO:0000313" key="4">
    <source>
        <dbReference type="Proteomes" id="UP000023067"/>
    </source>
</evidence>
<dbReference type="HOGENOM" id="CLU_036604_13_0_11"/>
<keyword evidence="4" id="KW-1185">Reference proteome</keyword>
<dbReference type="InterPro" id="IPR049874">
    <property type="entry name" value="ROK_cs"/>
</dbReference>
<dbReference type="Gene3D" id="3.30.420.40">
    <property type="match status" value="2"/>
</dbReference>
<dbReference type="InterPro" id="IPR036390">
    <property type="entry name" value="WH_DNA-bd_sf"/>
</dbReference>
<feature type="domain" description="HTH cro/C1-type" evidence="2">
    <location>
        <begin position="18"/>
        <end position="47"/>
    </location>
</feature>
<evidence type="ECO:0000256" key="1">
    <source>
        <dbReference type="ARBA" id="ARBA00006479"/>
    </source>
</evidence>
<evidence type="ECO:0000313" key="3">
    <source>
        <dbReference type="EMBL" id="EWS79783.1"/>
    </source>
</evidence>
<dbReference type="OrthoDB" id="4083144at2"/>
<dbReference type="EMBL" id="JDYK01000024">
    <property type="protein sequence ID" value="EWS79783.1"/>
    <property type="molecule type" value="Genomic_DNA"/>
</dbReference>
<dbReference type="Gene3D" id="1.10.10.10">
    <property type="entry name" value="Winged helix-like DNA-binding domain superfamily/Winged helix DNA-binding domain"/>
    <property type="match status" value="1"/>
</dbReference>
<gene>
    <name evidence="3" type="ORF">BF93_09405</name>
</gene>
<dbReference type="InterPro" id="IPR036388">
    <property type="entry name" value="WH-like_DNA-bd_sf"/>
</dbReference>
<accession>Z9JP34</accession>
<evidence type="ECO:0000259" key="2">
    <source>
        <dbReference type="PROSITE" id="PS50943"/>
    </source>
</evidence>